<reference evidence="1 2" key="1">
    <citation type="journal article" date="2012" name="J. Bacteriol.">
        <title>Genome Sequence of Fibrella aestuarina BUZ 2T, a Filamentous Marine Bacterium.</title>
        <authorList>
            <person name="Filippini M."/>
            <person name="Qi W."/>
            <person name="Blom J."/>
            <person name="Goesmann A."/>
            <person name="Smits T.H."/>
            <person name="Bagheri H.C."/>
        </authorList>
    </citation>
    <scope>NUCLEOTIDE SEQUENCE [LARGE SCALE GENOMIC DNA]</scope>
    <source>
        <strain evidence="2">BUZ 2T</strain>
    </source>
</reference>
<evidence type="ECO:0000313" key="2">
    <source>
        <dbReference type="Proteomes" id="UP000011058"/>
    </source>
</evidence>
<protein>
    <submittedName>
        <fullName evidence="1">Uncharacterized protein</fullName>
    </submittedName>
</protein>
<dbReference type="AlphaFoldDB" id="I0K4P4"/>
<sequence>MELQKYDDFVRCQQVAQKFFDTSAKRSRNVPVAASFW</sequence>
<name>I0K4P4_9BACT</name>
<accession>I0K4P4</accession>
<evidence type="ECO:0000313" key="1">
    <source>
        <dbReference type="EMBL" id="CCG99097.1"/>
    </source>
</evidence>
<keyword evidence="2" id="KW-1185">Reference proteome</keyword>
<dbReference type="EMBL" id="HE796683">
    <property type="protein sequence ID" value="CCG99097.1"/>
    <property type="molecule type" value="Genomic_DNA"/>
</dbReference>
<dbReference type="Proteomes" id="UP000011058">
    <property type="component" value="Chromosome"/>
</dbReference>
<organism evidence="1 2">
    <name type="scientific">Fibrella aestuarina BUZ 2</name>
    <dbReference type="NCBI Taxonomy" id="1166018"/>
    <lineage>
        <taxon>Bacteria</taxon>
        <taxon>Pseudomonadati</taxon>
        <taxon>Bacteroidota</taxon>
        <taxon>Cytophagia</taxon>
        <taxon>Cytophagales</taxon>
        <taxon>Spirosomataceae</taxon>
        <taxon>Fibrella</taxon>
    </lineage>
</organism>
<proteinExistence type="predicted"/>
<gene>
    <name evidence="1" type="ORF">FAES_1087</name>
</gene>
<dbReference type="HOGENOM" id="CLU_3343909_0_0_10"/>
<dbReference type="KEGG" id="fae:FAES_1087"/>